<evidence type="ECO:0000313" key="4">
    <source>
        <dbReference type="EMBL" id="EGR34463.1"/>
    </source>
</evidence>
<dbReference type="AlphaFoldDB" id="G0QK03"/>
<feature type="repeat" description="TPR" evidence="3">
    <location>
        <begin position="21"/>
        <end position="54"/>
    </location>
</feature>
<evidence type="ECO:0008006" key="6">
    <source>
        <dbReference type="Google" id="ProtNLM"/>
    </source>
</evidence>
<proteinExistence type="predicted"/>
<dbReference type="InterPro" id="IPR011990">
    <property type="entry name" value="TPR-like_helical_dom_sf"/>
</dbReference>
<dbReference type="Pfam" id="PF13414">
    <property type="entry name" value="TPR_11"/>
    <property type="match status" value="1"/>
</dbReference>
<dbReference type="InParanoid" id="G0QK03"/>
<evidence type="ECO:0000256" key="1">
    <source>
        <dbReference type="ARBA" id="ARBA00022737"/>
    </source>
</evidence>
<organism evidence="4 5">
    <name type="scientific">Ichthyophthirius multifiliis</name>
    <name type="common">White spot disease agent</name>
    <name type="synonym">Ich</name>
    <dbReference type="NCBI Taxonomy" id="5932"/>
    <lineage>
        <taxon>Eukaryota</taxon>
        <taxon>Sar</taxon>
        <taxon>Alveolata</taxon>
        <taxon>Ciliophora</taxon>
        <taxon>Intramacronucleata</taxon>
        <taxon>Oligohymenophorea</taxon>
        <taxon>Hymenostomatida</taxon>
        <taxon>Ophryoglenina</taxon>
        <taxon>Ichthyophthirius</taxon>
    </lineage>
</organism>
<dbReference type="InterPro" id="IPR051012">
    <property type="entry name" value="CellSynth/LPSAsmb/PSIAsmb"/>
</dbReference>
<dbReference type="PANTHER" id="PTHR45586">
    <property type="entry name" value="TPR REPEAT-CONTAINING PROTEIN PA4667"/>
    <property type="match status" value="1"/>
</dbReference>
<accession>G0QK03</accession>
<dbReference type="GeneID" id="14910650"/>
<dbReference type="PANTHER" id="PTHR45586:SF1">
    <property type="entry name" value="LIPOPOLYSACCHARIDE ASSEMBLY PROTEIN B"/>
    <property type="match status" value="1"/>
</dbReference>
<feature type="repeat" description="TPR" evidence="3">
    <location>
        <begin position="74"/>
        <end position="107"/>
    </location>
</feature>
<evidence type="ECO:0000256" key="2">
    <source>
        <dbReference type="ARBA" id="ARBA00022803"/>
    </source>
</evidence>
<dbReference type="SUPFAM" id="SSF48452">
    <property type="entry name" value="TPR-like"/>
    <property type="match status" value="1"/>
</dbReference>
<dbReference type="PROSITE" id="PS50005">
    <property type="entry name" value="TPR"/>
    <property type="match status" value="2"/>
</dbReference>
<keyword evidence="1" id="KW-0677">Repeat</keyword>
<dbReference type="Proteomes" id="UP000008983">
    <property type="component" value="Unassembled WGS sequence"/>
</dbReference>
<evidence type="ECO:0000256" key="3">
    <source>
        <dbReference type="PROSITE-ProRule" id="PRU00339"/>
    </source>
</evidence>
<dbReference type="RefSeq" id="XP_004039767.1">
    <property type="nucleotide sequence ID" value="XM_004039719.1"/>
</dbReference>
<dbReference type="SMART" id="SM00028">
    <property type="entry name" value="TPR"/>
    <property type="match status" value="3"/>
</dbReference>
<evidence type="ECO:0000313" key="5">
    <source>
        <dbReference type="Proteomes" id="UP000008983"/>
    </source>
</evidence>
<name>G0QK03_ICHMU</name>
<sequence>MENYDSAIKCFQEISDIEQNEEIEHNLGMCFYLKGDIDQSIDHLQNALKINPKKENALYNLGNALSILFQPENIEWLSYVAEVFFINEEYDNAKKLFEKILELDNMNIDANLKMAQLEYAQKNTQNAILHMNKVLYQQSDNVEAQKLKKIILGQ</sequence>
<dbReference type="Gene3D" id="1.25.40.10">
    <property type="entry name" value="Tetratricopeptide repeat domain"/>
    <property type="match status" value="2"/>
</dbReference>
<keyword evidence="5" id="KW-1185">Reference proteome</keyword>
<dbReference type="Pfam" id="PF14559">
    <property type="entry name" value="TPR_19"/>
    <property type="match status" value="1"/>
</dbReference>
<gene>
    <name evidence="4" type="ORF">IMG5_010900</name>
</gene>
<reference evidence="4 5" key="1">
    <citation type="submission" date="2011-07" db="EMBL/GenBank/DDBJ databases">
        <authorList>
            <person name="Coyne R."/>
            <person name="Brami D."/>
            <person name="Johnson J."/>
            <person name="Hostetler J."/>
            <person name="Hannick L."/>
            <person name="Clark T."/>
            <person name="Cassidy-Hanley D."/>
            <person name="Inman J."/>
        </authorList>
    </citation>
    <scope>NUCLEOTIDE SEQUENCE [LARGE SCALE GENOMIC DNA]</scope>
    <source>
        <strain evidence="4 5">G5</strain>
    </source>
</reference>
<dbReference type="OrthoDB" id="420945at2759"/>
<dbReference type="EMBL" id="GL983112">
    <property type="protein sequence ID" value="EGR34463.1"/>
    <property type="molecule type" value="Genomic_DNA"/>
</dbReference>
<dbReference type="InterPro" id="IPR019734">
    <property type="entry name" value="TPR_rpt"/>
</dbReference>
<protein>
    <recommendedName>
        <fullName evidence="6">Tetratricopeptide repeat protein</fullName>
    </recommendedName>
</protein>
<keyword evidence="2 3" id="KW-0802">TPR repeat</keyword>